<dbReference type="OrthoDB" id="69641at2759"/>
<dbReference type="Proteomes" id="UP000694255">
    <property type="component" value="Unassembled WGS sequence"/>
</dbReference>
<evidence type="ECO:0000313" key="2">
    <source>
        <dbReference type="EMBL" id="KAG7664962.1"/>
    </source>
</evidence>
<name>A0A8J5QKW5_9ASCO</name>
<accession>A0A8J5QKW5</accession>
<dbReference type="InterPro" id="IPR023582">
    <property type="entry name" value="Impact"/>
</dbReference>
<proteinExistence type="predicted"/>
<dbReference type="GO" id="GO:0005737">
    <property type="term" value="C:cytoplasm"/>
    <property type="evidence" value="ECO:0007669"/>
    <property type="project" value="TreeGrafter"/>
</dbReference>
<reference evidence="2 3" key="1">
    <citation type="journal article" date="2021" name="DNA Res.">
        <title>Genome analysis of Candida subhashii reveals its hybrid nature and dual mitochondrial genome conformations.</title>
        <authorList>
            <person name="Mixao V."/>
            <person name="Hegedusova E."/>
            <person name="Saus E."/>
            <person name="Pryszcz L.P."/>
            <person name="Cillingova A."/>
            <person name="Nosek J."/>
            <person name="Gabaldon T."/>
        </authorList>
    </citation>
    <scope>NUCLEOTIDE SEQUENCE [LARGE SCALE GENOMIC DNA]</scope>
    <source>
        <strain evidence="2 3">CBS 10753</strain>
    </source>
</reference>
<protein>
    <recommendedName>
        <fullName evidence="1">Impact N-terminal domain-containing protein</fullName>
    </recommendedName>
</protein>
<dbReference type="GeneID" id="73468291"/>
<keyword evidence="3" id="KW-1185">Reference proteome</keyword>
<organism evidence="2 3">
    <name type="scientific">[Candida] subhashii</name>
    <dbReference type="NCBI Taxonomy" id="561895"/>
    <lineage>
        <taxon>Eukaryota</taxon>
        <taxon>Fungi</taxon>
        <taxon>Dikarya</taxon>
        <taxon>Ascomycota</taxon>
        <taxon>Saccharomycotina</taxon>
        <taxon>Pichiomycetes</taxon>
        <taxon>Debaryomycetaceae</taxon>
        <taxon>Spathaspora</taxon>
    </lineage>
</organism>
<evidence type="ECO:0000313" key="3">
    <source>
        <dbReference type="Proteomes" id="UP000694255"/>
    </source>
</evidence>
<sequence>MLRLIPRVHPTRYLSTSNRTNITNWYSSDILINKKSKFQARNVELIDSSQIDNILTQFLLQYKSISKNASHPHIIAWRTGEYLNDGTVININQGYRDNGEKGAGIKLLEDVLIKHNVINRLVIVTRWYGGNPIGSSRFRLINNAALQSLRSANKI</sequence>
<dbReference type="PANTHER" id="PTHR16301">
    <property type="entry name" value="IMPACT-RELATED"/>
    <property type="match status" value="1"/>
</dbReference>
<dbReference type="Pfam" id="PF01205">
    <property type="entry name" value="Impact_N"/>
    <property type="match status" value="1"/>
</dbReference>
<gene>
    <name evidence="2" type="ORF">J8A68_001490</name>
</gene>
<comment type="caution">
    <text evidence="2">The sequence shown here is derived from an EMBL/GenBank/DDBJ whole genome shotgun (WGS) entry which is preliminary data.</text>
</comment>
<dbReference type="EMBL" id="JAGSYN010000056">
    <property type="protein sequence ID" value="KAG7664962.1"/>
    <property type="molecule type" value="Genomic_DNA"/>
</dbReference>
<dbReference type="AlphaFoldDB" id="A0A8J5QKW5"/>
<dbReference type="RefSeq" id="XP_049265194.1">
    <property type="nucleotide sequence ID" value="XM_049405148.1"/>
</dbReference>
<dbReference type="InterPro" id="IPR001498">
    <property type="entry name" value="Impact_N"/>
</dbReference>
<feature type="domain" description="Impact N-terminal" evidence="1">
    <location>
        <begin position="34"/>
        <end position="148"/>
    </location>
</feature>
<dbReference type="GO" id="GO:0006446">
    <property type="term" value="P:regulation of translational initiation"/>
    <property type="evidence" value="ECO:0007669"/>
    <property type="project" value="TreeGrafter"/>
</dbReference>
<evidence type="ECO:0000259" key="1">
    <source>
        <dbReference type="Pfam" id="PF01205"/>
    </source>
</evidence>
<dbReference type="GO" id="GO:0140469">
    <property type="term" value="P:GCN2-mediated signaling"/>
    <property type="evidence" value="ECO:0007669"/>
    <property type="project" value="TreeGrafter"/>
</dbReference>
<dbReference type="PANTHER" id="PTHR16301:SF17">
    <property type="entry name" value="IMPACT FAMILY MEMBER YDL177C"/>
    <property type="match status" value="1"/>
</dbReference>